<name>A0A644VYQ2_9ZZZZ</name>
<dbReference type="Pfam" id="PF09376">
    <property type="entry name" value="NurA"/>
    <property type="match status" value="1"/>
</dbReference>
<feature type="domain" description="NurA" evidence="1">
    <location>
        <begin position="60"/>
        <end position="436"/>
    </location>
</feature>
<evidence type="ECO:0000313" key="2">
    <source>
        <dbReference type="EMBL" id="MPL96614.1"/>
    </source>
</evidence>
<evidence type="ECO:0000259" key="1">
    <source>
        <dbReference type="Pfam" id="PF09376"/>
    </source>
</evidence>
<proteinExistence type="predicted"/>
<dbReference type="EMBL" id="VSSQ01000517">
    <property type="protein sequence ID" value="MPL96614.1"/>
    <property type="molecule type" value="Genomic_DNA"/>
</dbReference>
<organism evidence="2">
    <name type="scientific">bioreactor metagenome</name>
    <dbReference type="NCBI Taxonomy" id="1076179"/>
    <lineage>
        <taxon>unclassified sequences</taxon>
        <taxon>metagenomes</taxon>
        <taxon>ecological metagenomes</taxon>
    </lineage>
</organism>
<gene>
    <name evidence="2" type="ORF">SDC9_42796</name>
</gene>
<dbReference type="InterPro" id="IPR018977">
    <property type="entry name" value="NurA_domain"/>
</dbReference>
<sequence length="460" mass="52409">MPFENEFASYEPLRRILENEKVAQLQKRMKLRDSSDASKSQLPFIDIDTLQKSDCIPDMILAIDGSYQCVPVRNGYPGAEVGYVTVASVLMLMQDIKRLSKKEFIDPKKFRETEKATAFDAVFPGCNIIIDNEKSAKTSLRKMIFEQLKHSSAFSDFESLLDTYEVLLKFRIDEGITNPPANPLEALEDDPLKKMQISLGEYTCNETDERLYSTDALRIHELFNTQGATSGEMYGQLMSVIERLWLVHLLRAFEKKNWLPTLKNVAFVLDGSLAVYSVSAWLVKFIEKEICRINELQKKITGTDLMIIGLEKSGRFVEHFNEIDVSPEGNEDRVPNNSVYLLNDKYIKENIIFSQSSKPYGKDTYFGRKFFYKTKNGYKLVPQLASFNDFQKDISTANLSQFPRLGDACVLLNDLISNRYPNSINPLISAHAEAAIPLTLGKKMFEEIAQELRKRGATPC</sequence>
<dbReference type="AlphaFoldDB" id="A0A644VYQ2"/>
<accession>A0A644VYQ2</accession>
<reference evidence="2" key="1">
    <citation type="submission" date="2019-08" db="EMBL/GenBank/DDBJ databases">
        <authorList>
            <person name="Kucharzyk K."/>
            <person name="Murdoch R.W."/>
            <person name="Higgins S."/>
            <person name="Loffler F."/>
        </authorList>
    </citation>
    <scope>NUCLEOTIDE SEQUENCE</scope>
</reference>
<protein>
    <recommendedName>
        <fullName evidence="1">NurA domain-containing protein</fullName>
    </recommendedName>
</protein>
<comment type="caution">
    <text evidence="2">The sequence shown here is derived from an EMBL/GenBank/DDBJ whole genome shotgun (WGS) entry which is preliminary data.</text>
</comment>